<feature type="transmembrane region" description="Helical" evidence="5">
    <location>
        <begin position="39"/>
        <end position="57"/>
    </location>
</feature>
<protein>
    <submittedName>
        <fullName evidence="6">Isoprenylcysteine carboxylmethyltransferase family protein</fullName>
    </submittedName>
</protein>
<comment type="caution">
    <text evidence="6">The sequence shown here is derived from an EMBL/GenBank/DDBJ whole genome shotgun (WGS) entry which is preliminary data.</text>
</comment>
<evidence type="ECO:0000256" key="1">
    <source>
        <dbReference type="ARBA" id="ARBA00004127"/>
    </source>
</evidence>
<dbReference type="PANTHER" id="PTHR12714:SF24">
    <property type="entry name" value="SLR1182 PROTEIN"/>
    <property type="match status" value="1"/>
</dbReference>
<evidence type="ECO:0000256" key="5">
    <source>
        <dbReference type="SAM" id="Phobius"/>
    </source>
</evidence>
<gene>
    <name evidence="6" type="ORF">HRQ87_16975</name>
</gene>
<accession>A0ABX2J104</accession>
<name>A0ABX2J104_9RHOB</name>
<sequence>MTKLIDTPPAWLATCLIIAWLQSHYFDLGMSLDYGITDLLSAILLGGGIIIFFMAVIQFRRHQTTIIPHQEASNLITQGIYKWSRNPIYVADTLILAGLILRWDAVLSLPLIPIFVWIIERRFVIPEENRLRRKFRADFARYEKKTRRWV</sequence>
<comment type="subcellular location">
    <subcellularLocation>
        <location evidence="1">Endomembrane system</location>
        <topology evidence="1">Multi-pass membrane protein</topology>
    </subcellularLocation>
</comment>
<keyword evidence="3 5" id="KW-1133">Transmembrane helix</keyword>
<dbReference type="Proteomes" id="UP000777935">
    <property type="component" value="Unassembled WGS sequence"/>
</dbReference>
<dbReference type="RefSeq" id="WP_174139635.1">
    <property type="nucleotide sequence ID" value="NZ_JABUFE010000013.1"/>
</dbReference>
<evidence type="ECO:0000256" key="4">
    <source>
        <dbReference type="ARBA" id="ARBA00023136"/>
    </source>
</evidence>
<proteinExistence type="predicted"/>
<keyword evidence="7" id="KW-1185">Reference proteome</keyword>
<dbReference type="EMBL" id="JABUFE010000013">
    <property type="protein sequence ID" value="NSX56483.1"/>
    <property type="molecule type" value="Genomic_DNA"/>
</dbReference>
<evidence type="ECO:0000313" key="6">
    <source>
        <dbReference type="EMBL" id="NSX56483.1"/>
    </source>
</evidence>
<evidence type="ECO:0000256" key="3">
    <source>
        <dbReference type="ARBA" id="ARBA00022989"/>
    </source>
</evidence>
<organism evidence="6 7">
    <name type="scientific">Parasulfitobacter algicola</name>
    <dbReference type="NCBI Taxonomy" id="2614809"/>
    <lineage>
        <taxon>Bacteria</taxon>
        <taxon>Pseudomonadati</taxon>
        <taxon>Pseudomonadota</taxon>
        <taxon>Alphaproteobacteria</taxon>
        <taxon>Rhodobacterales</taxon>
        <taxon>Roseobacteraceae</taxon>
        <taxon>Parasulfitobacter</taxon>
    </lineage>
</organism>
<keyword evidence="2 5" id="KW-0812">Transmembrane</keyword>
<dbReference type="Gene3D" id="1.20.120.1630">
    <property type="match status" value="1"/>
</dbReference>
<dbReference type="Pfam" id="PF04191">
    <property type="entry name" value="PEMT"/>
    <property type="match status" value="1"/>
</dbReference>
<dbReference type="PANTHER" id="PTHR12714">
    <property type="entry name" value="PROTEIN-S ISOPRENYLCYSTEINE O-METHYLTRANSFERASE"/>
    <property type="match status" value="1"/>
</dbReference>
<dbReference type="InterPro" id="IPR007318">
    <property type="entry name" value="Phopholipid_MeTrfase"/>
</dbReference>
<evidence type="ECO:0000256" key="2">
    <source>
        <dbReference type="ARBA" id="ARBA00022692"/>
    </source>
</evidence>
<evidence type="ECO:0000313" key="7">
    <source>
        <dbReference type="Proteomes" id="UP000777935"/>
    </source>
</evidence>
<keyword evidence="4 5" id="KW-0472">Membrane</keyword>
<reference evidence="6 7" key="1">
    <citation type="submission" date="2020-06" db="EMBL/GenBank/DDBJ databases">
        <title>Sulfitobacter algicola sp. nov., isolated from green algae.</title>
        <authorList>
            <person name="Wang C."/>
        </authorList>
    </citation>
    <scope>NUCLEOTIDE SEQUENCE [LARGE SCALE GENOMIC DNA]</scope>
    <source>
        <strain evidence="6 7">1151</strain>
    </source>
</reference>